<evidence type="ECO:0000259" key="3">
    <source>
        <dbReference type="Pfam" id="PF00004"/>
    </source>
</evidence>
<comment type="caution">
    <text evidence="4">The sequence shown here is derived from an EMBL/GenBank/DDBJ whole genome shotgun (WGS) entry which is preliminary data.</text>
</comment>
<sequence length="70" mass="7690">VRWSDIGGMEEVKLALKQAVEWPLRHPEAFSRLGITPPKGVLLYGPPGCSKTMIAKALANESQLNFLSIK</sequence>
<organism evidence="4 5">
    <name type="scientific">Cirrhinus mrigala</name>
    <name type="common">Mrigala</name>
    <dbReference type="NCBI Taxonomy" id="683832"/>
    <lineage>
        <taxon>Eukaryota</taxon>
        <taxon>Metazoa</taxon>
        <taxon>Chordata</taxon>
        <taxon>Craniata</taxon>
        <taxon>Vertebrata</taxon>
        <taxon>Euteleostomi</taxon>
        <taxon>Actinopterygii</taxon>
        <taxon>Neopterygii</taxon>
        <taxon>Teleostei</taxon>
        <taxon>Ostariophysi</taxon>
        <taxon>Cypriniformes</taxon>
        <taxon>Cyprinidae</taxon>
        <taxon>Labeoninae</taxon>
        <taxon>Labeonini</taxon>
        <taxon>Cirrhinus</taxon>
    </lineage>
</organism>
<dbReference type="Pfam" id="PF00004">
    <property type="entry name" value="AAA"/>
    <property type="match status" value="1"/>
</dbReference>
<keyword evidence="5" id="KW-1185">Reference proteome</keyword>
<feature type="domain" description="ATPase AAA-type core" evidence="3">
    <location>
        <begin position="41"/>
        <end position="70"/>
    </location>
</feature>
<feature type="non-terminal residue" evidence="4">
    <location>
        <position position="70"/>
    </location>
</feature>
<dbReference type="GO" id="GO:0005524">
    <property type="term" value="F:ATP binding"/>
    <property type="evidence" value="ECO:0007669"/>
    <property type="project" value="UniProtKB-KW"/>
</dbReference>
<keyword evidence="1" id="KW-0547">Nucleotide-binding</keyword>
<accession>A0ABD0PP05</accession>
<evidence type="ECO:0000256" key="1">
    <source>
        <dbReference type="ARBA" id="ARBA00022741"/>
    </source>
</evidence>
<evidence type="ECO:0000313" key="4">
    <source>
        <dbReference type="EMBL" id="KAL0175465.1"/>
    </source>
</evidence>
<proteinExistence type="predicted"/>
<protein>
    <recommendedName>
        <fullName evidence="3">ATPase AAA-type core domain-containing protein</fullName>
    </recommendedName>
</protein>
<keyword evidence="2" id="KW-0067">ATP-binding</keyword>
<dbReference type="Proteomes" id="UP001529510">
    <property type="component" value="Unassembled WGS sequence"/>
</dbReference>
<dbReference type="PANTHER" id="PTHR23077:SF27">
    <property type="entry name" value="ATPASE FAMILY GENE 2 PROTEIN HOMOLOG A"/>
    <property type="match status" value="1"/>
</dbReference>
<dbReference type="InterPro" id="IPR027417">
    <property type="entry name" value="P-loop_NTPase"/>
</dbReference>
<dbReference type="SUPFAM" id="SSF52540">
    <property type="entry name" value="P-loop containing nucleoside triphosphate hydrolases"/>
    <property type="match status" value="1"/>
</dbReference>
<dbReference type="AlphaFoldDB" id="A0ABD0PP05"/>
<dbReference type="PANTHER" id="PTHR23077">
    <property type="entry name" value="AAA-FAMILY ATPASE"/>
    <property type="match status" value="1"/>
</dbReference>
<dbReference type="InterPro" id="IPR050168">
    <property type="entry name" value="AAA_ATPase_domain"/>
</dbReference>
<gene>
    <name evidence="4" type="ORF">M9458_027795</name>
</gene>
<dbReference type="Gene3D" id="3.40.50.300">
    <property type="entry name" value="P-loop containing nucleotide triphosphate hydrolases"/>
    <property type="match status" value="1"/>
</dbReference>
<dbReference type="InterPro" id="IPR003959">
    <property type="entry name" value="ATPase_AAA_core"/>
</dbReference>
<feature type="non-terminal residue" evidence="4">
    <location>
        <position position="1"/>
    </location>
</feature>
<reference evidence="4 5" key="1">
    <citation type="submission" date="2024-05" db="EMBL/GenBank/DDBJ databases">
        <title>Genome sequencing and assembly of Indian major carp, Cirrhinus mrigala (Hamilton, 1822).</title>
        <authorList>
            <person name="Mohindra V."/>
            <person name="Chowdhury L.M."/>
            <person name="Lal K."/>
            <person name="Jena J.K."/>
        </authorList>
    </citation>
    <scope>NUCLEOTIDE SEQUENCE [LARGE SCALE GENOMIC DNA]</scope>
    <source>
        <strain evidence="4">CM1030</strain>
        <tissue evidence="4">Blood</tissue>
    </source>
</reference>
<evidence type="ECO:0000313" key="5">
    <source>
        <dbReference type="Proteomes" id="UP001529510"/>
    </source>
</evidence>
<dbReference type="EMBL" id="JAMKFB020000014">
    <property type="protein sequence ID" value="KAL0175465.1"/>
    <property type="molecule type" value="Genomic_DNA"/>
</dbReference>
<evidence type="ECO:0000256" key="2">
    <source>
        <dbReference type="ARBA" id="ARBA00022840"/>
    </source>
</evidence>
<dbReference type="FunFam" id="3.40.50.300:FF:002861">
    <property type="entry name" value="Cell division control protein 48 homolog E"/>
    <property type="match status" value="1"/>
</dbReference>
<name>A0ABD0PP05_CIRMR</name>